<gene>
    <name evidence="1" type="ORF">SMRZ_LOCUS4207</name>
</gene>
<keyword evidence="2" id="KW-1185">Reference proteome</keyword>
<sequence>MVTYRLSFITGLITNDWLSCNFEANHSCEWIDDANNWLANWRPTSYASKGDYSVKEKHQLVLCTQFNSRTKSRLRNHHGQFPGSQKINSVVRIISPPITSLDSVKCLSFMYRFENSPHFSSSSSSVLNLLRRSEGWQNHWSVIEESNWHTTDNNGVSPTTLEESYCCLTSAVYSGSDSSSMAASRSPWIIQPHLLNYLKDSTTKKAIHSRLWSASIPTKLGLKCMTFVYSIQFGSSSYHQDSNLFSDSTKEASLTVLQRTNAKLNSDKLLCYGESDDHKGYCSWIVDPNDWDRFRWRMDKLPSMNNNQIVSQQAMCLHRSASLKTSETLTSRLWSPSIGIVDESSSENDVDTSMNLTVDLQPRCVSFSFRFFYPHIVAFGPLSEEVRRVPNLSVLKRQRG</sequence>
<dbReference type="Gene3D" id="2.60.120.200">
    <property type="match status" value="1"/>
</dbReference>
<dbReference type="PROSITE" id="PS50060">
    <property type="entry name" value="MAM_2"/>
    <property type="match status" value="1"/>
</dbReference>
<dbReference type="InterPro" id="IPR000998">
    <property type="entry name" value="MAM_dom"/>
</dbReference>
<proteinExistence type="predicted"/>
<dbReference type="AlphaFoldDB" id="A0A183LK82"/>
<organism evidence="1 2">
    <name type="scientific">Schistosoma margrebowiei</name>
    <dbReference type="NCBI Taxonomy" id="48269"/>
    <lineage>
        <taxon>Eukaryota</taxon>
        <taxon>Metazoa</taxon>
        <taxon>Spiralia</taxon>
        <taxon>Lophotrochozoa</taxon>
        <taxon>Platyhelminthes</taxon>
        <taxon>Trematoda</taxon>
        <taxon>Digenea</taxon>
        <taxon>Strigeidida</taxon>
        <taxon>Schistosomatoidea</taxon>
        <taxon>Schistosomatidae</taxon>
        <taxon>Schistosoma</taxon>
    </lineage>
</organism>
<name>A0A183LK82_9TREM</name>
<evidence type="ECO:0000313" key="1">
    <source>
        <dbReference type="EMBL" id="VDO60520.1"/>
    </source>
</evidence>
<dbReference type="EMBL" id="UZAI01001308">
    <property type="protein sequence ID" value="VDO60520.1"/>
    <property type="molecule type" value="Genomic_DNA"/>
</dbReference>
<dbReference type="GO" id="GO:0016020">
    <property type="term" value="C:membrane"/>
    <property type="evidence" value="ECO:0007669"/>
    <property type="project" value="InterPro"/>
</dbReference>
<protein>
    <submittedName>
        <fullName evidence="1">Uncharacterized protein</fullName>
    </submittedName>
</protein>
<reference evidence="1 2" key="1">
    <citation type="submission" date="2018-11" db="EMBL/GenBank/DDBJ databases">
        <authorList>
            <consortium name="Pathogen Informatics"/>
        </authorList>
    </citation>
    <scope>NUCLEOTIDE SEQUENCE [LARGE SCALE GENOMIC DNA]</scope>
    <source>
        <strain evidence="1 2">Zambia</strain>
    </source>
</reference>
<dbReference type="Proteomes" id="UP000277204">
    <property type="component" value="Unassembled WGS sequence"/>
</dbReference>
<accession>A0A183LK82</accession>
<evidence type="ECO:0000313" key="2">
    <source>
        <dbReference type="Proteomes" id="UP000277204"/>
    </source>
</evidence>